<name>A0AAV6XD99_9LAMI</name>
<evidence type="ECO:0000313" key="8">
    <source>
        <dbReference type="Proteomes" id="UP000826271"/>
    </source>
</evidence>
<dbReference type="Pfam" id="PF03669">
    <property type="entry name" value="ASTER"/>
    <property type="match status" value="1"/>
</dbReference>
<dbReference type="PANTHER" id="PTHR13193">
    <property type="entry name" value="CGI-140"/>
    <property type="match status" value="1"/>
</dbReference>
<organism evidence="7 8">
    <name type="scientific">Buddleja alternifolia</name>
    <dbReference type="NCBI Taxonomy" id="168488"/>
    <lineage>
        <taxon>Eukaryota</taxon>
        <taxon>Viridiplantae</taxon>
        <taxon>Streptophyta</taxon>
        <taxon>Embryophyta</taxon>
        <taxon>Tracheophyta</taxon>
        <taxon>Spermatophyta</taxon>
        <taxon>Magnoliopsida</taxon>
        <taxon>eudicotyledons</taxon>
        <taxon>Gunneridae</taxon>
        <taxon>Pentapetalae</taxon>
        <taxon>asterids</taxon>
        <taxon>lamiids</taxon>
        <taxon>Lamiales</taxon>
        <taxon>Scrophulariaceae</taxon>
        <taxon>Buddlejeae</taxon>
        <taxon>Buddleja</taxon>
    </lineage>
</organism>
<comment type="caution">
    <text evidence="7">The sequence shown here is derived from an EMBL/GenBank/DDBJ whole genome shotgun (WGS) entry which is preliminary data.</text>
</comment>
<dbReference type="GO" id="GO:0005789">
    <property type="term" value="C:endoplasmic reticulum membrane"/>
    <property type="evidence" value="ECO:0007669"/>
    <property type="project" value="InterPro"/>
</dbReference>
<gene>
    <name evidence="7" type="ORF">BUALT_Bualt07G0070600</name>
</gene>
<dbReference type="PANTHER" id="PTHR13193:SF0">
    <property type="entry name" value="PAT COMPLEX SUBUNIT ASTERIX"/>
    <property type="match status" value="1"/>
</dbReference>
<sequence length="175" mass="19722">MASPSNDPRLPSAARPYKPPLVAPQDLPVDYSGFIAVVFGVFGAMFRYKVCSWLAIIFCAQSLSNMRNVENDLKQISMAMMRWHHHHHKPDHTNTVRHRRTIVYCTSPLTLPPPPKLSINAPPASPHLQISSAQLPPLAKWFRRFPHLQNVSSVSPTCGRYICRDGGGEEEEEKQ</sequence>
<dbReference type="AlphaFoldDB" id="A0AAV6XD99"/>
<protein>
    <recommendedName>
        <fullName evidence="9">Protein Asterix</fullName>
    </recommendedName>
</protein>
<keyword evidence="3 6" id="KW-0812">Transmembrane</keyword>
<dbReference type="InterPro" id="IPR005351">
    <property type="entry name" value="ASTER"/>
</dbReference>
<evidence type="ECO:0000313" key="7">
    <source>
        <dbReference type="EMBL" id="KAG8379265.1"/>
    </source>
</evidence>
<feature type="transmembrane region" description="Helical" evidence="6">
    <location>
        <begin position="34"/>
        <end position="58"/>
    </location>
</feature>
<comment type="subcellular location">
    <subcellularLocation>
        <location evidence="1">Membrane</location>
    </subcellularLocation>
</comment>
<proteinExistence type="inferred from homology"/>
<keyword evidence="5 6" id="KW-0472">Membrane</keyword>
<reference evidence="7" key="1">
    <citation type="submission" date="2019-10" db="EMBL/GenBank/DDBJ databases">
        <authorList>
            <person name="Zhang R."/>
            <person name="Pan Y."/>
            <person name="Wang J."/>
            <person name="Ma R."/>
            <person name="Yu S."/>
        </authorList>
    </citation>
    <scope>NUCLEOTIDE SEQUENCE</scope>
    <source>
        <strain evidence="7">LA-IB0</strain>
        <tissue evidence="7">Leaf</tissue>
    </source>
</reference>
<accession>A0AAV6XD99</accession>
<comment type="similarity">
    <text evidence="2">Belongs to the Asterix family.</text>
</comment>
<dbReference type="GO" id="GO:0045048">
    <property type="term" value="P:protein insertion into ER membrane"/>
    <property type="evidence" value="ECO:0007669"/>
    <property type="project" value="InterPro"/>
</dbReference>
<evidence type="ECO:0000256" key="3">
    <source>
        <dbReference type="ARBA" id="ARBA00022692"/>
    </source>
</evidence>
<dbReference type="GO" id="GO:0044183">
    <property type="term" value="F:protein folding chaperone"/>
    <property type="evidence" value="ECO:0007669"/>
    <property type="project" value="InterPro"/>
</dbReference>
<evidence type="ECO:0000256" key="1">
    <source>
        <dbReference type="ARBA" id="ARBA00004370"/>
    </source>
</evidence>
<keyword evidence="4 6" id="KW-1133">Transmembrane helix</keyword>
<dbReference type="EMBL" id="WHWC01000007">
    <property type="protein sequence ID" value="KAG8379265.1"/>
    <property type="molecule type" value="Genomic_DNA"/>
</dbReference>
<evidence type="ECO:0000256" key="2">
    <source>
        <dbReference type="ARBA" id="ARBA00009066"/>
    </source>
</evidence>
<evidence type="ECO:0000256" key="5">
    <source>
        <dbReference type="ARBA" id="ARBA00023136"/>
    </source>
</evidence>
<evidence type="ECO:0008006" key="9">
    <source>
        <dbReference type="Google" id="ProtNLM"/>
    </source>
</evidence>
<evidence type="ECO:0000256" key="6">
    <source>
        <dbReference type="SAM" id="Phobius"/>
    </source>
</evidence>
<evidence type="ECO:0000256" key="4">
    <source>
        <dbReference type="ARBA" id="ARBA00022989"/>
    </source>
</evidence>
<keyword evidence="8" id="KW-1185">Reference proteome</keyword>
<dbReference type="Proteomes" id="UP000826271">
    <property type="component" value="Unassembled WGS sequence"/>
</dbReference>